<dbReference type="PROSITE" id="PS51257">
    <property type="entry name" value="PROKAR_LIPOPROTEIN"/>
    <property type="match status" value="1"/>
</dbReference>
<dbReference type="GO" id="GO:0005975">
    <property type="term" value="P:carbohydrate metabolic process"/>
    <property type="evidence" value="ECO:0007669"/>
    <property type="project" value="UniProtKB-ARBA"/>
</dbReference>
<dbReference type="InterPro" id="IPR013320">
    <property type="entry name" value="ConA-like_dom_sf"/>
</dbReference>
<dbReference type="OrthoDB" id="832379at2"/>
<keyword evidence="1" id="KW-0430">Lectin</keyword>
<dbReference type="SUPFAM" id="SSF49899">
    <property type="entry name" value="Concanavalin A-like lectins/glucanases"/>
    <property type="match status" value="1"/>
</dbReference>
<dbReference type="GO" id="GO:0030246">
    <property type="term" value="F:carbohydrate binding"/>
    <property type="evidence" value="ECO:0007669"/>
    <property type="project" value="UniProtKB-KW"/>
</dbReference>
<dbReference type="Gene3D" id="2.60.120.200">
    <property type="match status" value="1"/>
</dbReference>
<dbReference type="Pfam" id="PF13385">
    <property type="entry name" value="Laminin_G_3"/>
    <property type="match status" value="1"/>
</dbReference>
<dbReference type="Proteomes" id="UP000199321">
    <property type="component" value="Unassembled WGS sequence"/>
</dbReference>
<evidence type="ECO:0000313" key="2">
    <source>
        <dbReference type="Proteomes" id="UP000199321"/>
    </source>
</evidence>
<evidence type="ECO:0000313" key="1">
    <source>
        <dbReference type="EMBL" id="SDF30830.1"/>
    </source>
</evidence>
<organism evidence="1 2">
    <name type="scientific">Ulvibacter litoralis</name>
    <dbReference type="NCBI Taxonomy" id="227084"/>
    <lineage>
        <taxon>Bacteria</taxon>
        <taxon>Pseudomonadati</taxon>
        <taxon>Bacteroidota</taxon>
        <taxon>Flavobacteriia</taxon>
        <taxon>Flavobacteriales</taxon>
        <taxon>Flavobacteriaceae</taxon>
        <taxon>Ulvibacter</taxon>
    </lineage>
</organism>
<reference evidence="1 2" key="1">
    <citation type="submission" date="2016-10" db="EMBL/GenBank/DDBJ databases">
        <authorList>
            <person name="de Groot N.N."/>
        </authorList>
    </citation>
    <scope>NUCLEOTIDE SEQUENCE [LARGE SCALE GENOMIC DNA]</scope>
    <source>
        <strain evidence="1 2">DSM 16195</strain>
    </source>
</reference>
<dbReference type="AlphaFoldDB" id="A0A1G7K127"/>
<keyword evidence="2" id="KW-1185">Reference proteome</keyword>
<proteinExistence type="predicted"/>
<dbReference type="STRING" id="227084.SAMN05421855_1431"/>
<name>A0A1G7K127_9FLAO</name>
<accession>A0A1G7K127</accession>
<dbReference type="RefSeq" id="WP_093145581.1">
    <property type="nucleotide sequence ID" value="NZ_BMWO01000049.1"/>
</dbReference>
<gene>
    <name evidence="1" type="ORF">SAMN05421855_1431</name>
</gene>
<sequence>MRRIQILLSSIICITVLSCKSDDETILSVNPLDCVPTNLQNAVVAYYPFTDGSINDFSGNNQNLTNSTAAASTSDRNANENCAFEFNYLSGTNEFLSTSNTTQLDDLTDFSISLWYQPLEVRTVYELLIGRGLDHNQWNLALFDCRHAVFSWTSDVWDNDPNFDCDESVSNHDWHHLVATYNNSTNTMKLFRNGNVQETSDYMRYPNASHIEDLIVGNQFTGKIDDILIFNITLNQTDVDSLLNMEACCN</sequence>
<dbReference type="GO" id="GO:0004553">
    <property type="term" value="F:hydrolase activity, hydrolyzing O-glycosyl compounds"/>
    <property type="evidence" value="ECO:0007669"/>
    <property type="project" value="UniProtKB-ARBA"/>
</dbReference>
<dbReference type="EMBL" id="FNBA01000043">
    <property type="protein sequence ID" value="SDF30830.1"/>
    <property type="molecule type" value="Genomic_DNA"/>
</dbReference>
<protein>
    <submittedName>
        <fullName evidence="1">Concanavalin A-like lectin/glucanases superfamily protein</fullName>
    </submittedName>
</protein>